<evidence type="ECO:0000313" key="7">
    <source>
        <dbReference type="EMBL" id="QWQ22270.1"/>
    </source>
</evidence>
<evidence type="ECO:0000256" key="2">
    <source>
        <dbReference type="ARBA" id="ARBA00005722"/>
    </source>
</evidence>
<comment type="subcellular location">
    <subcellularLocation>
        <location evidence="1">Cell outer membrane</location>
    </subcellularLocation>
</comment>
<protein>
    <submittedName>
        <fullName evidence="7">MipA/OmpV family protein</fullName>
    </submittedName>
</protein>
<feature type="signal peptide" evidence="6">
    <location>
        <begin position="1"/>
        <end position="22"/>
    </location>
</feature>
<organism evidence="7 8">
    <name type="scientific">Providencia rettgeri</name>
    <dbReference type="NCBI Taxonomy" id="587"/>
    <lineage>
        <taxon>Bacteria</taxon>
        <taxon>Pseudomonadati</taxon>
        <taxon>Pseudomonadota</taxon>
        <taxon>Gammaproteobacteria</taxon>
        <taxon>Enterobacterales</taxon>
        <taxon>Morganellaceae</taxon>
        <taxon>Providencia</taxon>
    </lineage>
</organism>
<gene>
    <name evidence="7" type="ORF">KOF27_08150</name>
</gene>
<dbReference type="InterPro" id="IPR010583">
    <property type="entry name" value="MipA"/>
</dbReference>
<keyword evidence="3 6" id="KW-0732">Signal</keyword>
<evidence type="ECO:0000256" key="1">
    <source>
        <dbReference type="ARBA" id="ARBA00004442"/>
    </source>
</evidence>
<dbReference type="RefSeq" id="WP_140172556.1">
    <property type="nucleotide sequence ID" value="NZ_CAHPQZ010000028.1"/>
</dbReference>
<dbReference type="PANTHER" id="PTHR38776">
    <property type="entry name" value="MLTA-INTERACTING PROTEIN-RELATED"/>
    <property type="match status" value="1"/>
</dbReference>
<reference evidence="7" key="1">
    <citation type="submission" date="2021-06" db="EMBL/GenBank/DDBJ databases">
        <title>Emergence of genetically related NDM-1-producing Providencia rettgeri strains in Argentina.</title>
        <authorList>
            <person name="Pasteran F."/>
            <person name="Meo A."/>
            <person name="Gomez S."/>
            <person name="Derdoy L."/>
            <person name="Albronoz E."/>
            <person name="Faccone D."/>
            <person name="Guerriero L."/>
            <person name="Archuby D."/>
            <person name="Tarzia A."/>
            <person name="Lopez M."/>
            <person name="Corso A."/>
        </authorList>
    </citation>
    <scope>NUCLEOTIDE SEQUENCE</scope>
    <source>
        <strain evidence="7">PreM15628</strain>
    </source>
</reference>
<sequence>MNKKIKTFILATIALPYSYASANESIVNLGVGASVAPVYEGSKKYQIGPSVEATYAYISDDYGMFSVGLEGLAWGVSLTENLTFFSSFGYDFGRDEEIGLLGNKNKDLKGMGDLDGSPLVGFALSYNLDNYEFYVSTDIATAEREYGGRKVGRAVSVILGANAMYEINENWYIDYNIATVWANESYNQIYFGVTKQQAKKSKFEEYDAGAGFKDVNSSLILNYKVYENMTLYTGVGVYHLVGDAGNSTLTERQTGFTGMTGVSYTF</sequence>
<feature type="chain" id="PRO_5042463464" evidence="6">
    <location>
        <begin position="23"/>
        <end position="266"/>
    </location>
</feature>
<dbReference type="PANTHER" id="PTHR38776:SF1">
    <property type="entry name" value="MLTA-INTERACTING PROTEIN-RELATED"/>
    <property type="match status" value="1"/>
</dbReference>
<name>A0AAJ4TJT6_PRORE</name>
<proteinExistence type="inferred from homology"/>
<dbReference type="Proteomes" id="UP000682358">
    <property type="component" value="Chromosome"/>
</dbReference>
<evidence type="ECO:0000256" key="3">
    <source>
        <dbReference type="ARBA" id="ARBA00022729"/>
    </source>
</evidence>
<keyword evidence="4" id="KW-0472">Membrane</keyword>
<dbReference type="EMBL" id="CP076405">
    <property type="protein sequence ID" value="QWQ22270.1"/>
    <property type="molecule type" value="Genomic_DNA"/>
</dbReference>
<keyword evidence="5" id="KW-0998">Cell outer membrane</keyword>
<dbReference type="GO" id="GO:0009279">
    <property type="term" value="C:cell outer membrane"/>
    <property type="evidence" value="ECO:0007669"/>
    <property type="project" value="UniProtKB-SubCell"/>
</dbReference>
<evidence type="ECO:0000313" key="8">
    <source>
        <dbReference type="Proteomes" id="UP000682358"/>
    </source>
</evidence>
<comment type="similarity">
    <text evidence="2">Belongs to the MipA/OmpV family.</text>
</comment>
<evidence type="ECO:0000256" key="6">
    <source>
        <dbReference type="SAM" id="SignalP"/>
    </source>
</evidence>
<dbReference type="AlphaFoldDB" id="A0AAJ4TJT6"/>
<evidence type="ECO:0000256" key="5">
    <source>
        <dbReference type="ARBA" id="ARBA00023237"/>
    </source>
</evidence>
<evidence type="ECO:0000256" key="4">
    <source>
        <dbReference type="ARBA" id="ARBA00023136"/>
    </source>
</evidence>
<dbReference type="Pfam" id="PF06629">
    <property type="entry name" value="MipA"/>
    <property type="match status" value="1"/>
</dbReference>
<accession>A0AAJ4TJT6</accession>